<feature type="transmembrane region" description="Helical" evidence="16">
    <location>
        <begin position="1019"/>
        <end position="1041"/>
    </location>
</feature>
<comment type="subcellular location">
    <subcellularLocation>
        <location evidence="2 16">Membrane</location>
        <topology evidence="2 16">Multi-pass membrane protein</topology>
    </subcellularLocation>
</comment>
<dbReference type="FunFam" id="3.40.50.1000:FF:000014">
    <property type="entry name" value="Phospholipid-transporting ATPase"/>
    <property type="match status" value="1"/>
</dbReference>
<evidence type="ECO:0000256" key="9">
    <source>
        <dbReference type="ARBA" id="ARBA00022967"/>
    </source>
</evidence>
<comment type="similarity">
    <text evidence="3 16">Belongs to the cation transport ATPase (P-type) (TC 3.A.3) family. Type IV subfamily.</text>
</comment>
<dbReference type="GO" id="GO:0007030">
    <property type="term" value="P:Golgi organization"/>
    <property type="evidence" value="ECO:0007669"/>
    <property type="project" value="TreeGrafter"/>
</dbReference>
<keyword evidence="7 14" id="KW-0067">ATP-binding</keyword>
<sequence length="1228" mass="138776">MTETVSWDRIQPQIATAIEVTSQTPSRAVWCEEETVDRLRPGMSLQQPPSCPASSPDCTHSNTEYTWQVKANDRDFNNQFTKKGFLCFKRRKYADNVIRTRKYNVLTFLPFNLYEQFQRVANVYFLLMVILQGVPAISTLPWHTTMIPLIMVLATRGVKDIMDDMARYRSDNEINNRPCDILHSGSFRAAKWRDVHVGDVVRLRKNQFIPADMLLLNSSEPHSLCYVETADIDGETNLKYRQALSVTHEELHTEDKLAAFDGRVLCEEPNSQLHSFSGALHWRGGQQPIDNDRILLRGFRLRNTHTCYGLVIFTGLDSKILRNCGRTVLKRTRIELLMNHVVLMILLFLLVTSLLLAVGAGVWEAQVSGSIAAIATLSEGFTPAYWGFVTFWGYIIILSPAMPMALYITFEVIHVVHSRFINWDLQMHFPEKDTYANARSTSLNEQLGQIEVIFSDKTGTLTQNIMTYKKFCVAGTVYGELLCDGSGAASPLTGFPPQPVDLRWNRYADGKLQFHDELLLERLRSREDQDLREFFRALSVCHTVMVEEKDGVLLYQAASPDEEALVTAARNLGFVFLSRTQDSVTVSELGVERHYHVLAMLDFSSQRRRMSVLVREPEGGLKLYCKGADIVIFERLAPDSPHRDATEKALDGFAEETLRTLCLAGRSVEEGFYREWIGEHHRANMATQGREQELAAAYERIENNLTLLGATAIEDRLQEGVPETIRTLKRAGIKIWVLTGDKKETAVNIGYSCKLLSSDMTILQGKDLRTLLEPAQENNSSNSNNTPRLSKETGWANQELLDLHKLGAQRKALVITGPELEFILQASDSAGGVHGQQMELQKRFVELASSCPAVICCRVTPLQKARMVELVRQYQGVVTLAIGDGANDVNMIKTAHIGVGISGQEGLQAVQCSDYSIAQFRFLQRLLLVHGRWSYIRICKYLRFFLFKTLSFTFVHIWYSFFNGFTALRVFENWFITFYTVLYTSFPVLTMGLLERDVSDRASLQCPELYRVGQYQELFGYRVFGVTMLHALLTSLILFFIPFGAFLSSSHDYQTFAVTVATSAVFTVTAEIALQIWTWSLPNALAILLSIVSYFTLTFMLHSFKLHQAWPKDFLFPGASLNALRDPYMWLIVLLTVTVCLLPSLAARALDTVLRPPDLHRVHSSEGQGMSVSAVELRTGFRRDQPQRRSSYAFSQERGFGERIASGTSLGKSKGARGARRQGLGEQQ</sequence>
<dbReference type="AlphaFoldDB" id="A0AAD8CSN4"/>
<evidence type="ECO:0000256" key="8">
    <source>
        <dbReference type="ARBA" id="ARBA00022842"/>
    </source>
</evidence>
<dbReference type="InterPro" id="IPR036412">
    <property type="entry name" value="HAD-like_sf"/>
</dbReference>
<dbReference type="GO" id="GO:0005886">
    <property type="term" value="C:plasma membrane"/>
    <property type="evidence" value="ECO:0007669"/>
    <property type="project" value="TreeGrafter"/>
</dbReference>
<feature type="transmembrane region" description="Helical" evidence="16">
    <location>
        <begin position="341"/>
        <end position="363"/>
    </location>
</feature>
<dbReference type="NCBIfam" id="TIGR01652">
    <property type="entry name" value="ATPase-Plipid"/>
    <property type="match status" value="1"/>
</dbReference>
<dbReference type="SUPFAM" id="SSF81653">
    <property type="entry name" value="Calcium ATPase, transduction domain A"/>
    <property type="match status" value="1"/>
</dbReference>
<protein>
    <recommendedName>
        <fullName evidence="16">Phospholipid-transporting ATPase</fullName>
        <ecNumber evidence="16">7.6.2.1</ecNumber>
    </recommendedName>
</protein>
<feature type="binding site" evidence="14">
    <location>
        <position position="456"/>
    </location>
    <ligand>
        <name>ATP</name>
        <dbReference type="ChEBI" id="CHEBI:30616"/>
    </ligand>
</feature>
<feature type="binding site" evidence="15">
    <location>
        <position position="888"/>
    </location>
    <ligand>
        <name>Mg(2+)</name>
        <dbReference type="ChEBI" id="CHEBI:18420"/>
    </ligand>
</feature>
<feature type="transmembrane region" description="Helical" evidence="16">
    <location>
        <begin position="1127"/>
        <end position="1147"/>
    </location>
</feature>
<feature type="binding site" evidence="14">
    <location>
        <position position="740"/>
    </location>
    <ligand>
        <name>ATP</name>
        <dbReference type="ChEBI" id="CHEBI:30616"/>
    </ligand>
</feature>
<dbReference type="GO" id="GO:0016887">
    <property type="term" value="F:ATP hydrolysis activity"/>
    <property type="evidence" value="ECO:0007669"/>
    <property type="project" value="InterPro"/>
</dbReference>
<dbReference type="SUPFAM" id="SSF81660">
    <property type="entry name" value="Metal cation-transporting ATPase, ATP-binding domain N"/>
    <property type="match status" value="1"/>
</dbReference>
<organism evidence="20 21">
    <name type="scientific">Acipenser oxyrinchus oxyrinchus</name>
    <dbReference type="NCBI Taxonomy" id="40147"/>
    <lineage>
        <taxon>Eukaryota</taxon>
        <taxon>Metazoa</taxon>
        <taxon>Chordata</taxon>
        <taxon>Craniata</taxon>
        <taxon>Vertebrata</taxon>
        <taxon>Euteleostomi</taxon>
        <taxon>Actinopterygii</taxon>
        <taxon>Chondrostei</taxon>
        <taxon>Acipenseriformes</taxon>
        <taxon>Acipenseridae</taxon>
        <taxon>Acipenser</taxon>
    </lineage>
</organism>
<dbReference type="PANTHER" id="PTHR24092:SF198">
    <property type="entry name" value="PHOSPHOLIPID-TRANSPORTING ATPASE"/>
    <property type="match status" value="1"/>
</dbReference>
<feature type="region of interest" description="Disordered" evidence="17">
    <location>
        <begin position="1203"/>
        <end position="1228"/>
    </location>
</feature>
<feature type="transmembrane region" description="Helical" evidence="16">
    <location>
        <begin position="123"/>
        <end position="142"/>
    </location>
</feature>
<feature type="transmembrane region" description="Helical" evidence="16">
    <location>
        <begin position="1053"/>
        <end position="1074"/>
    </location>
</feature>
<dbReference type="SFLD" id="SFLDG00002">
    <property type="entry name" value="C1.7:_P-type_atpase_like"/>
    <property type="match status" value="1"/>
</dbReference>
<feature type="active site" description="4-aspartylphosphate intermediate" evidence="13">
    <location>
        <position position="456"/>
    </location>
</feature>
<feature type="binding site" evidence="14">
    <location>
        <position position="457"/>
    </location>
    <ligand>
        <name>ATP</name>
        <dbReference type="ChEBI" id="CHEBI:30616"/>
    </ligand>
</feature>
<dbReference type="PRINTS" id="PR00119">
    <property type="entry name" value="CATATPASE"/>
</dbReference>
<evidence type="ECO:0000313" key="20">
    <source>
        <dbReference type="EMBL" id="KAK1156938.1"/>
    </source>
</evidence>
<feature type="binding site" evidence="15">
    <location>
        <position position="456"/>
    </location>
    <ligand>
        <name>Mg(2+)</name>
        <dbReference type="ChEBI" id="CHEBI:18420"/>
    </ligand>
</feature>
<dbReference type="GO" id="GO:0140326">
    <property type="term" value="F:ATPase-coupled intramembrane lipid transporter activity"/>
    <property type="evidence" value="ECO:0007669"/>
    <property type="project" value="UniProtKB-EC"/>
</dbReference>
<accession>A0AAD8CSN4</accession>
<feature type="transmembrane region" description="Helical" evidence="16">
    <location>
        <begin position="1086"/>
        <end position="1107"/>
    </location>
</feature>
<evidence type="ECO:0000256" key="2">
    <source>
        <dbReference type="ARBA" id="ARBA00004141"/>
    </source>
</evidence>
<dbReference type="SFLD" id="SFLDS00003">
    <property type="entry name" value="Haloacid_Dehalogenase"/>
    <property type="match status" value="1"/>
</dbReference>
<evidence type="ECO:0000256" key="15">
    <source>
        <dbReference type="PIRSR" id="PIRSR606539-3"/>
    </source>
</evidence>
<gene>
    <name evidence="20" type="primary">ATP8B1</name>
    <name evidence="20" type="ORF">AOXY_G24491</name>
</gene>
<feature type="binding site" evidence="14">
    <location>
        <position position="458"/>
    </location>
    <ligand>
        <name>ATP</name>
        <dbReference type="ChEBI" id="CHEBI:30616"/>
    </ligand>
</feature>
<feature type="binding site" evidence="14">
    <location>
        <position position="659"/>
    </location>
    <ligand>
        <name>ATP</name>
        <dbReference type="ChEBI" id="CHEBI:30616"/>
    </ligand>
</feature>
<feature type="binding site" evidence="14">
    <location>
        <position position="887"/>
    </location>
    <ligand>
        <name>ATP</name>
        <dbReference type="ChEBI" id="CHEBI:30616"/>
    </ligand>
</feature>
<dbReference type="Gene3D" id="3.40.50.1000">
    <property type="entry name" value="HAD superfamily/HAD-like"/>
    <property type="match status" value="1"/>
</dbReference>
<feature type="transmembrane region" description="Helical" evidence="16">
    <location>
        <begin position="941"/>
        <end position="962"/>
    </location>
</feature>
<feature type="binding site" evidence="14">
    <location>
        <position position="888"/>
    </location>
    <ligand>
        <name>ATP</name>
        <dbReference type="ChEBI" id="CHEBI:30616"/>
    </ligand>
</feature>
<feature type="binding site" evidence="14">
    <location>
        <position position="562"/>
    </location>
    <ligand>
        <name>ATP</name>
        <dbReference type="ChEBI" id="CHEBI:30616"/>
    </ligand>
</feature>
<feature type="binding site" evidence="14">
    <location>
        <position position="603"/>
    </location>
    <ligand>
        <name>ATP</name>
        <dbReference type="ChEBI" id="CHEBI:30616"/>
    </ligand>
</feature>
<dbReference type="InterPro" id="IPR023214">
    <property type="entry name" value="HAD_sf"/>
</dbReference>
<evidence type="ECO:0000256" key="12">
    <source>
        <dbReference type="ARBA" id="ARBA00034036"/>
    </source>
</evidence>
<dbReference type="CDD" id="cd02073">
    <property type="entry name" value="P-type_ATPase_APLT_Dnf-like"/>
    <property type="match status" value="1"/>
</dbReference>
<feature type="binding site" evidence="15">
    <location>
        <position position="884"/>
    </location>
    <ligand>
        <name>Mg(2+)</name>
        <dbReference type="ChEBI" id="CHEBI:18420"/>
    </ligand>
</feature>
<dbReference type="Pfam" id="PF16212">
    <property type="entry name" value="PhoLip_ATPase_C"/>
    <property type="match status" value="1"/>
</dbReference>
<dbReference type="InterPro" id="IPR044492">
    <property type="entry name" value="P_typ_ATPase_HD_dom"/>
</dbReference>
<dbReference type="EC" id="7.6.2.1" evidence="16"/>
<keyword evidence="4 16" id="KW-0812">Transmembrane</keyword>
<dbReference type="Gene3D" id="2.70.150.10">
    <property type="entry name" value="Calcium-transporting ATPase, cytoplasmic transduction domain A"/>
    <property type="match status" value="1"/>
</dbReference>
<dbReference type="GO" id="GO:0045332">
    <property type="term" value="P:phospholipid translocation"/>
    <property type="evidence" value="ECO:0007669"/>
    <property type="project" value="TreeGrafter"/>
</dbReference>
<evidence type="ECO:0000256" key="13">
    <source>
        <dbReference type="PIRSR" id="PIRSR606539-1"/>
    </source>
</evidence>
<dbReference type="InterPro" id="IPR032630">
    <property type="entry name" value="P_typ_ATPase_c"/>
</dbReference>
<keyword evidence="6 14" id="KW-0547">Nucleotide-binding</keyword>
<dbReference type="SUPFAM" id="SSF81665">
    <property type="entry name" value="Calcium ATPase, transmembrane domain M"/>
    <property type="match status" value="1"/>
</dbReference>
<evidence type="ECO:0000256" key="4">
    <source>
        <dbReference type="ARBA" id="ARBA00022692"/>
    </source>
</evidence>
<comment type="cofactor">
    <cofactor evidence="1 15">
        <name>Mg(2+)</name>
        <dbReference type="ChEBI" id="CHEBI:18420"/>
    </cofactor>
</comment>
<proteinExistence type="inferred from homology"/>
<feature type="transmembrane region" description="Helical" evidence="16">
    <location>
        <begin position="974"/>
        <end position="994"/>
    </location>
</feature>
<dbReference type="Pfam" id="PF16209">
    <property type="entry name" value="PhoLip_ATPase_N"/>
    <property type="match status" value="1"/>
</dbReference>
<dbReference type="GO" id="GO:0005524">
    <property type="term" value="F:ATP binding"/>
    <property type="evidence" value="ECO:0007669"/>
    <property type="project" value="UniProtKB-UniRule"/>
</dbReference>
<feature type="binding site" evidence="14">
    <location>
        <position position="741"/>
    </location>
    <ligand>
        <name>ATP</name>
        <dbReference type="ChEBI" id="CHEBI:30616"/>
    </ligand>
</feature>
<dbReference type="InterPro" id="IPR032631">
    <property type="entry name" value="P-type_ATPase_N"/>
</dbReference>
<evidence type="ECO:0000256" key="5">
    <source>
        <dbReference type="ARBA" id="ARBA00022723"/>
    </source>
</evidence>
<feature type="binding site" evidence="14">
    <location>
        <position position="864"/>
    </location>
    <ligand>
        <name>ATP</name>
        <dbReference type="ChEBI" id="CHEBI:30616"/>
    </ligand>
</feature>
<evidence type="ECO:0000259" key="19">
    <source>
        <dbReference type="Pfam" id="PF16212"/>
    </source>
</evidence>
<dbReference type="FunFam" id="3.40.50.1000:FF:000001">
    <property type="entry name" value="Phospholipid-transporting ATPase IC"/>
    <property type="match status" value="1"/>
</dbReference>
<keyword evidence="8 15" id="KW-0460">Magnesium</keyword>
<dbReference type="InterPro" id="IPR023299">
    <property type="entry name" value="ATPase_P-typ_cyto_dom_N"/>
</dbReference>
<dbReference type="SUPFAM" id="SSF56784">
    <property type="entry name" value="HAD-like"/>
    <property type="match status" value="1"/>
</dbReference>
<evidence type="ECO:0000313" key="21">
    <source>
        <dbReference type="Proteomes" id="UP001230051"/>
    </source>
</evidence>
<dbReference type="InterPro" id="IPR018303">
    <property type="entry name" value="ATPase_P-typ_P_site"/>
</dbReference>
<feature type="domain" description="P-type ATPase C-terminal" evidence="19">
    <location>
        <begin position="910"/>
        <end position="1156"/>
    </location>
</feature>
<comment type="caution">
    <text evidence="20">The sequence shown here is derived from an EMBL/GenBank/DDBJ whole genome shotgun (WGS) entry which is preliminary data.</text>
</comment>
<dbReference type="Pfam" id="PF13246">
    <property type="entry name" value="Cation_ATPase"/>
    <property type="match status" value="1"/>
</dbReference>
<keyword evidence="11 16" id="KW-0472">Membrane</keyword>
<keyword evidence="5 15" id="KW-0479">Metal-binding</keyword>
<dbReference type="InterPro" id="IPR001757">
    <property type="entry name" value="P_typ_ATPase"/>
</dbReference>
<keyword evidence="21" id="KW-1185">Reference proteome</keyword>
<dbReference type="GO" id="GO:0005802">
    <property type="term" value="C:trans-Golgi network"/>
    <property type="evidence" value="ECO:0007669"/>
    <property type="project" value="TreeGrafter"/>
</dbReference>
<dbReference type="InterPro" id="IPR023298">
    <property type="entry name" value="ATPase_P-typ_TM_dom_sf"/>
</dbReference>
<feature type="binding site" evidence="15">
    <location>
        <position position="458"/>
    </location>
    <ligand>
        <name>Mg(2+)</name>
        <dbReference type="ChEBI" id="CHEBI:18420"/>
    </ligand>
</feature>
<dbReference type="PROSITE" id="PS00154">
    <property type="entry name" value="ATPASE_E1_E2"/>
    <property type="match status" value="1"/>
</dbReference>
<evidence type="ECO:0000256" key="10">
    <source>
        <dbReference type="ARBA" id="ARBA00022989"/>
    </source>
</evidence>
<feature type="binding site" evidence="14">
    <location>
        <position position="626"/>
    </location>
    <ligand>
        <name>ATP</name>
        <dbReference type="ChEBI" id="CHEBI:30616"/>
    </ligand>
</feature>
<dbReference type="SFLD" id="SFLDF00027">
    <property type="entry name" value="p-type_atpase"/>
    <property type="match status" value="1"/>
</dbReference>
<evidence type="ECO:0000256" key="7">
    <source>
        <dbReference type="ARBA" id="ARBA00022840"/>
    </source>
</evidence>
<keyword evidence="9 16" id="KW-1278">Translocase</keyword>
<feature type="domain" description="P-type ATPase N-terminal" evidence="18">
    <location>
        <begin position="70"/>
        <end position="146"/>
    </location>
</feature>
<dbReference type="EMBL" id="JAGXEW010000026">
    <property type="protein sequence ID" value="KAK1156938.1"/>
    <property type="molecule type" value="Genomic_DNA"/>
</dbReference>
<dbReference type="NCBIfam" id="TIGR01494">
    <property type="entry name" value="ATPase_P-type"/>
    <property type="match status" value="1"/>
</dbReference>
<dbReference type="InterPro" id="IPR006539">
    <property type="entry name" value="P-type_ATPase_IV"/>
</dbReference>
<feature type="transmembrane region" description="Helical" evidence="16">
    <location>
        <begin position="383"/>
        <end position="410"/>
    </location>
</feature>
<evidence type="ECO:0000256" key="3">
    <source>
        <dbReference type="ARBA" id="ARBA00008109"/>
    </source>
</evidence>
<evidence type="ECO:0000256" key="1">
    <source>
        <dbReference type="ARBA" id="ARBA00001946"/>
    </source>
</evidence>
<evidence type="ECO:0000256" key="17">
    <source>
        <dbReference type="SAM" id="MobiDB-lite"/>
    </source>
</evidence>
<feature type="binding site" evidence="14">
    <location>
        <position position="858"/>
    </location>
    <ligand>
        <name>ATP</name>
        <dbReference type="ChEBI" id="CHEBI:30616"/>
    </ligand>
</feature>
<reference evidence="20" key="1">
    <citation type="submission" date="2022-02" db="EMBL/GenBank/DDBJ databases">
        <title>Atlantic sturgeon de novo genome assembly.</title>
        <authorList>
            <person name="Stock M."/>
            <person name="Klopp C."/>
            <person name="Guiguen Y."/>
            <person name="Cabau C."/>
            <person name="Parinello H."/>
            <person name="Santidrian Yebra-Pimentel E."/>
            <person name="Kuhl H."/>
            <person name="Dirks R.P."/>
            <person name="Guessner J."/>
            <person name="Wuertz S."/>
            <person name="Du K."/>
            <person name="Schartl M."/>
        </authorList>
    </citation>
    <scope>NUCLEOTIDE SEQUENCE</scope>
    <source>
        <strain evidence="20">STURGEONOMICS-FGT-2020</strain>
        <tissue evidence="20">Whole blood</tissue>
    </source>
</reference>
<evidence type="ECO:0000256" key="16">
    <source>
        <dbReference type="RuleBase" id="RU362033"/>
    </source>
</evidence>
<feature type="binding site" evidence="14">
    <location>
        <position position="739"/>
    </location>
    <ligand>
        <name>ATP</name>
        <dbReference type="ChEBI" id="CHEBI:30616"/>
    </ligand>
</feature>
<dbReference type="Gene3D" id="3.40.1110.10">
    <property type="entry name" value="Calcium-transporting ATPase, cytoplasmic domain N"/>
    <property type="match status" value="1"/>
</dbReference>
<dbReference type="InterPro" id="IPR008250">
    <property type="entry name" value="ATPase_P-typ_transduc_dom_A_sf"/>
</dbReference>
<name>A0AAD8CSN4_ACIOX</name>
<dbReference type="PANTHER" id="PTHR24092">
    <property type="entry name" value="PROBABLE PHOSPHOLIPID-TRANSPORTING ATPASE"/>
    <property type="match status" value="1"/>
</dbReference>
<evidence type="ECO:0000259" key="18">
    <source>
        <dbReference type="Pfam" id="PF16209"/>
    </source>
</evidence>
<comment type="catalytic activity">
    <reaction evidence="12 16">
        <text>ATP + H2O + phospholipidSide 1 = ADP + phosphate + phospholipidSide 2.</text>
        <dbReference type="EC" id="7.6.2.1"/>
    </reaction>
</comment>
<evidence type="ECO:0000256" key="14">
    <source>
        <dbReference type="PIRSR" id="PIRSR606539-2"/>
    </source>
</evidence>
<dbReference type="GO" id="GO:0000287">
    <property type="term" value="F:magnesium ion binding"/>
    <property type="evidence" value="ECO:0007669"/>
    <property type="project" value="UniProtKB-UniRule"/>
</dbReference>
<evidence type="ECO:0000256" key="11">
    <source>
        <dbReference type="ARBA" id="ARBA00023136"/>
    </source>
</evidence>
<dbReference type="Proteomes" id="UP001230051">
    <property type="component" value="Unassembled WGS sequence"/>
</dbReference>
<keyword evidence="10 16" id="KW-1133">Transmembrane helix</keyword>
<evidence type="ECO:0000256" key="6">
    <source>
        <dbReference type="ARBA" id="ARBA00022741"/>
    </source>
</evidence>